<dbReference type="Pfam" id="PF10613">
    <property type="entry name" value="Lig_chan-Glu_bd"/>
    <property type="match status" value="1"/>
</dbReference>
<dbReference type="AlphaFoldDB" id="A0A9N9R1P7"/>
<dbReference type="InterPro" id="IPR001320">
    <property type="entry name" value="Iontro_rcpt_C"/>
</dbReference>
<feature type="transmembrane region" description="Helical" evidence="20">
    <location>
        <begin position="295"/>
        <end position="311"/>
    </location>
</feature>
<evidence type="ECO:0000256" key="12">
    <source>
        <dbReference type="ARBA" id="ARBA00023257"/>
    </source>
</evidence>
<dbReference type="FunFam" id="3.40.190.10:FF:000147">
    <property type="entry name" value="Uncharacterized protein, isoform C"/>
    <property type="match status" value="1"/>
</dbReference>
<dbReference type="PANTHER" id="PTHR18966">
    <property type="entry name" value="IONOTROPIC GLUTAMATE RECEPTOR"/>
    <property type="match status" value="1"/>
</dbReference>
<evidence type="ECO:0000313" key="23">
    <source>
        <dbReference type="EMBL" id="CAG9787774.1"/>
    </source>
</evidence>
<evidence type="ECO:0000259" key="21">
    <source>
        <dbReference type="SMART" id="SM00079"/>
    </source>
</evidence>
<dbReference type="InterPro" id="IPR028082">
    <property type="entry name" value="Peripla_BP_I"/>
</dbReference>
<feature type="transmembrane region" description="Helical" evidence="20">
    <location>
        <begin position="256"/>
        <end position="275"/>
    </location>
</feature>
<feature type="domain" description="Ionotropic glutamate receptor C-terminal" evidence="21">
    <location>
        <begin position="125"/>
        <end position="494"/>
    </location>
</feature>
<dbReference type="OrthoDB" id="5984008at2759"/>
<feature type="domain" description="Ionotropic glutamate receptor L-glutamate and glycine-binding" evidence="22">
    <location>
        <begin position="135"/>
        <end position="200"/>
    </location>
</feature>
<feature type="binding site" evidence="17">
    <location>
        <position position="380"/>
    </location>
    <ligand>
        <name>L-glutamate</name>
        <dbReference type="ChEBI" id="CHEBI:29985"/>
    </ligand>
</feature>
<evidence type="ECO:0000256" key="15">
    <source>
        <dbReference type="ARBA" id="ARBA00034104"/>
    </source>
</evidence>
<feature type="transmembrane region" description="Helical" evidence="20">
    <location>
        <begin position="331"/>
        <end position="352"/>
    </location>
</feature>
<keyword evidence="13" id="KW-1071">Ligand-gated ion channel</keyword>
<keyword evidence="9 20" id="KW-0472">Membrane</keyword>
<name>A0A9N9R1P7_9NEOP</name>
<gene>
    <name evidence="23" type="ORF">DIATSA_LOCUS5633</name>
</gene>
<feature type="binding site" evidence="17">
    <location>
        <position position="216"/>
    </location>
    <ligand>
        <name>L-glutamate</name>
        <dbReference type="ChEBI" id="CHEBI:29985"/>
    </ligand>
</feature>
<dbReference type="PRINTS" id="PR00177">
    <property type="entry name" value="NMDARECEPTOR"/>
</dbReference>
<dbReference type="InterPro" id="IPR019594">
    <property type="entry name" value="Glu/Gly-bd"/>
</dbReference>
<evidence type="ECO:0000256" key="13">
    <source>
        <dbReference type="ARBA" id="ARBA00023286"/>
    </source>
</evidence>
<reference evidence="23" key="1">
    <citation type="submission" date="2021-12" db="EMBL/GenBank/DDBJ databases">
        <authorList>
            <person name="King R."/>
        </authorList>
    </citation>
    <scope>NUCLEOTIDE SEQUENCE</scope>
</reference>
<evidence type="ECO:0000256" key="4">
    <source>
        <dbReference type="ARBA" id="ARBA00022692"/>
    </source>
</evidence>
<feature type="site" description="Interaction with the cone snail toxin Con-ikot-ikot" evidence="18">
    <location>
        <position position="386"/>
    </location>
</feature>
<dbReference type="SMART" id="SM00079">
    <property type="entry name" value="PBPe"/>
    <property type="match status" value="1"/>
</dbReference>
<keyword evidence="24" id="KW-1185">Reference proteome</keyword>
<keyword evidence="6 20" id="KW-1133">Transmembrane helix</keyword>
<evidence type="ECO:0000256" key="3">
    <source>
        <dbReference type="ARBA" id="ARBA00022475"/>
    </source>
</evidence>
<keyword evidence="3" id="KW-1003">Cell membrane</keyword>
<feature type="site" description="Interaction with the cone snail toxin Con-ikot-ikot" evidence="18">
    <location>
        <position position="477"/>
    </location>
</feature>
<dbReference type="GO" id="GO:0008328">
    <property type="term" value="C:ionotropic glutamate receptor complex"/>
    <property type="evidence" value="ECO:0007669"/>
    <property type="project" value="UniProtKB-ARBA"/>
</dbReference>
<dbReference type="Gene3D" id="1.10.287.70">
    <property type="match status" value="1"/>
</dbReference>
<evidence type="ECO:0000259" key="22">
    <source>
        <dbReference type="SMART" id="SM00918"/>
    </source>
</evidence>
<evidence type="ECO:0000256" key="14">
    <source>
        <dbReference type="ARBA" id="ARBA00023303"/>
    </source>
</evidence>
<evidence type="ECO:0000256" key="5">
    <source>
        <dbReference type="ARBA" id="ARBA00022729"/>
    </source>
</evidence>
<feature type="binding site" evidence="17">
    <location>
        <position position="381"/>
    </location>
    <ligand>
        <name>L-glutamate</name>
        <dbReference type="ChEBI" id="CHEBI:29985"/>
    </ligand>
</feature>
<evidence type="ECO:0000256" key="20">
    <source>
        <dbReference type="SAM" id="Phobius"/>
    </source>
</evidence>
<proteinExistence type="inferred from homology"/>
<evidence type="ECO:0000256" key="18">
    <source>
        <dbReference type="PIRSR" id="PIRSR601508-2"/>
    </source>
</evidence>
<keyword evidence="4 20" id="KW-0812">Transmembrane</keyword>
<keyword evidence="12" id="KW-0628">Postsynaptic cell membrane</keyword>
<dbReference type="Gene3D" id="3.40.50.2300">
    <property type="match status" value="2"/>
</dbReference>
<evidence type="ECO:0000256" key="8">
    <source>
        <dbReference type="ARBA" id="ARBA00023065"/>
    </source>
</evidence>
<keyword evidence="11" id="KW-0325">Glycoprotein</keyword>
<keyword evidence="10" id="KW-0675">Receptor</keyword>
<sequence length="564" mass="63518">MSHLLSSQTETALMYDAVHLFAKALHDLDTSQQIDVRPLSCEAEDTWPHGYSLINYMKIVEMKGLTGVIKFDHQGFRSDFTLDIIELTRDGLQKAGTWNSSEGVNYTRSYGENQKQIVEILQNKTLIVTTILSAPYCMRKEASEKLTGNAQFEGYAIDLIHEISKILKFNYTFKLAPDGRYGSQNRETKEWDGMIRELLEQRADLAIADLTITYDREQVVDFTMPFMNLGISVLYRKPIKQPPNLFSFLSPLSLDVWIYMATAYLGVSVLLFILARFTPYEWHPTHTPDGEKMENIFSLANCLWFAIGSLMQQSCDFLPKAVSTRMVAGMWWFFTLIMISSYTANLAAFLTVERMDSPIESAEDLAKQTKIKYGALKGGSTAAFFRDSNFSTYQRMWSFMESARPSVFTSSNKEGEERVMRGKGSYAYLMESTTIEYVVERNCDLTQVGGMLDSKGYGIAMPPNSPYRTAISGAVLKLQEEGKLHILKTKWWKEKRGGGSCRDDTSKSSSTANELGLANVGGVFVVLMGGMGVACVIAVCEFVWKSRKVAVDERVSGALMFIKY</sequence>
<keyword evidence="8" id="KW-0406">Ion transport</keyword>
<feature type="transmembrane region" description="Helical" evidence="20">
    <location>
        <begin position="517"/>
        <end position="544"/>
    </location>
</feature>
<dbReference type="SMART" id="SM00918">
    <property type="entry name" value="Lig_chan-Glu_bd"/>
    <property type="match status" value="1"/>
</dbReference>
<dbReference type="Gene3D" id="3.40.190.10">
    <property type="entry name" value="Periplasmic binding protein-like II"/>
    <property type="match status" value="2"/>
</dbReference>
<comment type="similarity">
    <text evidence="1">Belongs to the glutamate-gated ion channel (TC 1.A.10.1) family.</text>
</comment>
<evidence type="ECO:0000256" key="16">
    <source>
        <dbReference type="ARBA" id="ARBA00072754"/>
    </source>
</evidence>
<dbReference type="Proteomes" id="UP001153714">
    <property type="component" value="Chromosome 18"/>
</dbReference>
<feature type="disulfide bond" evidence="19">
    <location>
        <begin position="443"/>
        <end position="501"/>
    </location>
</feature>
<dbReference type="InterPro" id="IPR015683">
    <property type="entry name" value="Ionotropic_Glu_rcpt"/>
</dbReference>
<feature type="site" description="Crucial to convey clamshell closure to channel opening" evidence="18">
    <location>
        <position position="359"/>
    </location>
</feature>
<keyword evidence="5" id="KW-0732">Signal</keyword>
<dbReference type="InterPro" id="IPR001508">
    <property type="entry name" value="Iono_Glu_rcpt_met"/>
</dbReference>
<dbReference type="EMBL" id="OU893349">
    <property type="protein sequence ID" value="CAG9787774.1"/>
    <property type="molecule type" value="Genomic_DNA"/>
</dbReference>
<dbReference type="FunFam" id="3.40.190.10:FF:000061">
    <property type="entry name" value="Glutamate receptor, ionotropic kainate"/>
    <property type="match status" value="1"/>
</dbReference>
<keyword evidence="2" id="KW-0813">Transport</keyword>
<reference evidence="23" key="2">
    <citation type="submission" date="2022-10" db="EMBL/GenBank/DDBJ databases">
        <authorList>
            <consortium name="ENA_rothamsted_submissions"/>
            <consortium name="culmorum"/>
            <person name="King R."/>
        </authorList>
    </citation>
    <scope>NUCLEOTIDE SEQUENCE</scope>
</reference>
<comment type="subcellular location">
    <subcellularLocation>
        <location evidence="15">Postsynaptic cell membrane</location>
        <topology evidence="15">Multi-pass membrane protein</topology>
    </subcellularLocation>
</comment>
<keyword evidence="14" id="KW-0407">Ion channel</keyword>
<evidence type="ECO:0000256" key="7">
    <source>
        <dbReference type="ARBA" id="ARBA00023018"/>
    </source>
</evidence>
<dbReference type="Pfam" id="PF00060">
    <property type="entry name" value="Lig_chan"/>
    <property type="match status" value="1"/>
</dbReference>
<dbReference type="FunFam" id="1.10.287.70:FF:000064">
    <property type="entry name" value="Glutamate receptor ionotropic, kainate"/>
    <property type="match status" value="1"/>
</dbReference>
<dbReference type="InterPro" id="IPR001828">
    <property type="entry name" value="ANF_lig-bd_rcpt"/>
</dbReference>
<evidence type="ECO:0000256" key="17">
    <source>
        <dbReference type="PIRSR" id="PIRSR601508-1"/>
    </source>
</evidence>
<evidence type="ECO:0000256" key="9">
    <source>
        <dbReference type="ARBA" id="ARBA00023136"/>
    </source>
</evidence>
<keyword evidence="7" id="KW-0770">Synapse</keyword>
<feature type="binding site" evidence="17">
    <location>
        <position position="211"/>
    </location>
    <ligand>
        <name>L-glutamate</name>
        <dbReference type="ChEBI" id="CHEBI:29985"/>
    </ligand>
</feature>
<feature type="binding site" evidence="17">
    <location>
        <position position="431"/>
    </location>
    <ligand>
        <name>L-glutamate</name>
        <dbReference type="ChEBI" id="CHEBI:29985"/>
    </ligand>
</feature>
<evidence type="ECO:0000256" key="11">
    <source>
        <dbReference type="ARBA" id="ARBA00023180"/>
    </source>
</evidence>
<organism evidence="23 24">
    <name type="scientific">Diatraea saccharalis</name>
    <name type="common">sugarcane borer</name>
    <dbReference type="NCBI Taxonomy" id="40085"/>
    <lineage>
        <taxon>Eukaryota</taxon>
        <taxon>Metazoa</taxon>
        <taxon>Ecdysozoa</taxon>
        <taxon>Arthropoda</taxon>
        <taxon>Hexapoda</taxon>
        <taxon>Insecta</taxon>
        <taxon>Pterygota</taxon>
        <taxon>Neoptera</taxon>
        <taxon>Endopterygota</taxon>
        <taxon>Lepidoptera</taxon>
        <taxon>Glossata</taxon>
        <taxon>Ditrysia</taxon>
        <taxon>Pyraloidea</taxon>
        <taxon>Crambidae</taxon>
        <taxon>Crambinae</taxon>
        <taxon>Diatraea</taxon>
    </lineage>
</organism>
<evidence type="ECO:0000256" key="10">
    <source>
        <dbReference type="ARBA" id="ARBA00023170"/>
    </source>
</evidence>
<dbReference type="SUPFAM" id="SSF53822">
    <property type="entry name" value="Periplasmic binding protein-like I"/>
    <property type="match status" value="1"/>
</dbReference>
<accession>A0A9N9R1P7</accession>
<keyword evidence="19" id="KW-1015">Disulfide bond</keyword>
<dbReference type="GO" id="GO:0045211">
    <property type="term" value="C:postsynaptic membrane"/>
    <property type="evidence" value="ECO:0007669"/>
    <property type="project" value="UniProtKB-SubCell"/>
</dbReference>
<evidence type="ECO:0000256" key="1">
    <source>
        <dbReference type="ARBA" id="ARBA00008685"/>
    </source>
</evidence>
<dbReference type="GO" id="GO:0004970">
    <property type="term" value="F:glutamate-gated receptor activity"/>
    <property type="evidence" value="ECO:0007669"/>
    <property type="project" value="UniProtKB-ARBA"/>
</dbReference>
<protein>
    <recommendedName>
        <fullName evidence="16">Glutamate receptor 1</fullName>
    </recommendedName>
</protein>
<dbReference type="Pfam" id="PF01094">
    <property type="entry name" value="ANF_receptor"/>
    <property type="match status" value="1"/>
</dbReference>
<dbReference type="SUPFAM" id="SSF53850">
    <property type="entry name" value="Periplasmic binding protein-like II"/>
    <property type="match status" value="1"/>
</dbReference>
<evidence type="ECO:0000256" key="2">
    <source>
        <dbReference type="ARBA" id="ARBA00022448"/>
    </source>
</evidence>
<evidence type="ECO:0000313" key="24">
    <source>
        <dbReference type="Proteomes" id="UP001153714"/>
    </source>
</evidence>
<evidence type="ECO:0000256" key="6">
    <source>
        <dbReference type="ARBA" id="ARBA00022989"/>
    </source>
</evidence>
<evidence type="ECO:0000256" key="19">
    <source>
        <dbReference type="PIRSR" id="PIRSR601508-3"/>
    </source>
</evidence>